<evidence type="ECO:0000313" key="2">
    <source>
        <dbReference type="EMBL" id="MFD0798492.1"/>
    </source>
</evidence>
<dbReference type="SMART" id="SM00507">
    <property type="entry name" value="HNHc"/>
    <property type="match status" value="1"/>
</dbReference>
<dbReference type="GO" id="GO:0004519">
    <property type="term" value="F:endonuclease activity"/>
    <property type="evidence" value="ECO:0007669"/>
    <property type="project" value="UniProtKB-KW"/>
</dbReference>
<dbReference type="Pfam" id="PF01844">
    <property type="entry name" value="HNH"/>
    <property type="match status" value="1"/>
</dbReference>
<gene>
    <name evidence="2" type="ORF">ACFQZJ_13550</name>
</gene>
<sequence length="255" mass="29783">MAKKKRVRIPQETKVRAKLQKEIGSICPFCSSEEVGQFQIHHIDEDPSHNEFINLLLLCPTCHSKITKEDISRQDVMDKKLNLRNRESLVQFISVSVDEENCGWRPFKNAKNAFEVVYELSLFPIFIFTLINNSNKTLLVTSIKVKAKRLPIGMSGPHIPLPNILRPTITYKIKMPIDGEFEETKLKDELEVPMTRAFKFKVELFDESMETFNPLFGKYAMFFEFGFNNDFFTEVPMILLNSDKYYEELKYYGLE</sequence>
<name>A0ABW3B5Z1_9FLAO</name>
<keyword evidence="3" id="KW-1185">Reference proteome</keyword>
<dbReference type="CDD" id="cd00085">
    <property type="entry name" value="HNHc"/>
    <property type="match status" value="1"/>
</dbReference>
<keyword evidence="2" id="KW-0255">Endonuclease</keyword>
<proteinExistence type="predicted"/>
<dbReference type="InterPro" id="IPR002711">
    <property type="entry name" value="HNH"/>
</dbReference>
<dbReference type="InterPro" id="IPR003615">
    <property type="entry name" value="HNH_nuc"/>
</dbReference>
<reference evidence="3" key="1">
    <citation type="journal article" date="2019" name="Int. J. Syst. Evol. Microbiol.">
        <title>The Global Catalogue of Microorganisms (GCM) 10K type strain sequencing project: providing services to taxonomists for standard genome sequencing and annotation.</title>
        <authorList>
            <consortium name="The Broad Institute Genomics Platform"/>
            <consortium name="The Broad Institute Genome Sequencing Center for Infectious Disease"/>
            <person name="Wu L."/>
            <person name="Ma J."/>
        </authorList>
    </citation>
    <scope>NUCLEOTIDE SEQUENCE [LARGE SCALE GENOMIC DNA]</scope>
    <source>
        <strain evidence="3">CCUG 61948</strain>
    </source>
</reference>
<evidence type="ECO:0000313" key="3">
    <source>
        <dbReference type="Proteomes" id="UP001597012"/>
    </source>
</evidence>
<accession>A0ABW3B5Z1</accession>
<dbReference type="Proteomes" id="UP001597012">
    <property type="component" value="Unassembled WGS sequence"/>
</dbReference>
<dbReference type="RefSeq" id="WP_379935260.1">
    <property type="nucleotide sequence ID" value="NZ_JBHTHY010000011.1"/>
</dbReference>
<organism evidence="2 3">
    <name type="scientific">Maribacter chungangensis</name>
    <dbReference type="NCBI Taxonomy" id="1069117"/>
    <lineage>
        <taxon>Bacteria</taxon>
        <taxon>Pseudomonadati</taxon>
        <taxon>Bacteroidota</taxon>
        <taxon>Flavobacteriia</taxon>
        <taxon>Flavobacteriales</taxon>
        <taxon>Flavobacteriaceae</taxon>
        <taxon>Maribacter</taxon>
    </lineage>
</organism>
<dbReference type="EMBL" id="JBHTHY010000011">
    <property type="protein sequence ID" value="MFD0798492.1"/>
    <property type="molecule type" value="Genomic_DNA"/>
</dbReference>
<keyword evidence="2" id="KW-0378">Hydrolase</keyword>
<evidence type="ECO:0000259" key="1">
    <source>
        <dbReference type="SMART" id="SM00507"/>
    </source>
</evidence>
<feature type="domain" description="HNH nuclease" evidence="1">
    <location>
        <begin position="16"/>
        <end position="64"/>
    </location>
</feature>
<protein>
    <submittedName>
        <fullName evidence="2">HNH endonuclease</fullName>
    </submittedName>
</protein>
<comment type="caution">
    <text evidence="2">The sequence shown here is derived from an EMBL/GenBank/DDBJ whole genome shotgun (WGS) entry which is preliminary data.</text>
</comment>
<keyword evidence="2" id="KW-0540">Nuclease</keyword>